<feature type="repeat" description="TPR" evidence="1">
    <location>
        <begin position="139"/>
        <end position="172"/>
    </location>
</feature>
<dbReference type="Pfam" id="PF13432">
    <property type="entry name" value="TPR_16"/>
    <property type="match status" value="1"/>
</dbReference>
<dbReference type="SMART" id="SM00028">
    <property type="entry name" value="TPR"/>
    <property type="match status" value="2"/>
</dbReference>
<dbReference type="Gene3D" id="1.25.40.10">
    <property type="entry name" value="Tetratricopeptide repeat domain"/>
    <property type="match status" value="1"/>
</dbReference>
<dbReference type="EMBL" id="UETC01000002">
    <property type="protein sequence ID" value="SSA41517.1"/>
    <property type="molecule type" value="Genomic_DNA"/>
</dbReference>
<dbReference type="EMBL" id="QGDJ01000002">
    <property type="protein sequence ID" value="PWJ21107.1"/>
    <property type="molecule type" value="Genomic_DNA"/>
</dbReference>
<organism evidence="3 5">
    <name type="scientific">Jannaschia seohaensis</name>
    <dbReference type="NCBI Taxonomy" id="475081"/>
    <lineage>
        <taxon>Bacteria</taxon>
        <taxon>Pseudomonadati</taxon>
        <taxon>Pseudomonadota</taxon>
        <taxon>Alphaproteobacteria</taxon>
        <taxon>Rhodobacterales</taxon>
        <taxon>Roseobacteraceae</taxon>
        <taxon>Jannaschia</taxon>
    </lineage>
</organism>
<evidence type="ECO:0000313" key="4">
    <source>
        <dbReference type="Proteomes" id="UP000245839"/>
    </source>
</evidence>
<dbReference type="InterPro" id="IPR019734">
    <property type="entry name" value="TPR_rpt"/>
</dbReference>
<reference evidence="2 4" key="2">
    <citation type="submission" date="2018-03" db="EMBL/GenBank/DDBJ databases">
        <title>Genomic Encyclopedia of Archaeal and Bacterial Type Strains, Phase II (KMG-II): from individual species to whole genera.</title>
        <authorList>
            <person name="Goeker M."/>
        </authorList>
    </citation>
    <scope>NUCLEOTIDE SEQUENCE [LARGE SCALE GENOMIC DNA]</scope>
    <source>
        <strain evidence="2 4">DSM 25227</strain>
    </source>
</reference>
<proteinExistence type="predicted"/>
<keyword evidence="4" id="KW-1185">Reference proteome</keyword>
<gene>
    <name evidence="2" type="ORF">BCF38_102356</name>
    <name evidence="3" type="ORF">SAMN05421539_102356</name>
</gene>
<name>A0A2Y9AGM5_9RHOB</name>
<keyword evidence="1" id="KW-0802">TPR repeat</keyword>
<dbReference type="AlphaFoldDB" id="A0A2Y9AGM5"/>
<evidence type="ECO:0000313" key="3">
    <source>
        <dbReference type="EMBL" id="SSA41517.1"/>
    </source>
</evidence>
<sequence length="191" mass="21214">MIDLRVTFNGFVTALAIGYATSLPAQEVLSDDPDVLLNRLGTLTAPEDRAEARRLSREIEERWSHSGSAAMDLLLQRGRDAIEAEDWSRAFAHLTALTDHAPDWAAAWNLRATAFYLTDRYGPAISDIEQTLILEPRHFGALAGLGIIMEQLGESEKALEAFRRAQQVFPAEDNVNAAVERLERQVGERAL</sequence>
<dbReference type="PROSITE" id="PS50005">
    <property type="entry name" value="TPR"/>
    <property type="match status" value="1"/>
</dbReference>
<evidence type="ECO:0000313" key="2">
    <source>
        <dbReference type="EMBL" id="PWJ21107.1"/>
    </source>
</evidence>
<dbReference type="SUPFAM" id="SSF48452">
    <property type="entry name" value="TPR-like"/>
    <property type="match status" value="1"/>
</dbReference>
<accession>A0A2Y9AGM5</accession>
<dbReference type="RefSeq" id="WP_245947283.1">
    <property type="nucleotide sequence ID" value="NZ_QGDJ01000002.1"/>
</dbReference>
<protein>
    <submittedName>
        <fullName evidence="3">Tetratricopeptide repeat-containing protein</fullName>
    </submittedName>
</protein>
<dbReference type="InterPro" id="IPR011990">
    <property type="entry name" value="TPR-like_helical_dom_sf"/>
</dbReference>
<evidence type="ECO:0000313" key="5">
    <source>
        <dbReference type="Proteomes" id="UP000251571"/>
    </source>
</evidence>
<dbReference type="Proteomes" id="UP000251571">
    <property type="component" value="Unassembled WGS sequence"/>
</dbReference>
<evidence type="ECO:0000256" key="1">
    <source>
        <dbReference type="PROSITE-ProRule" id="PRU00339"/>
    </source>
</evidence>
<dbReference type="Proteomes" id="UP000245839">
    <property type="component" value="Unassembled WGS sequence"/>
</dbReference>
<reference evidence="3 5" key="1">
    <citation type="submission" date="2016-10" db="EMBL/GenBank/DDBJ databases">
        <authorList>
            <person name="Cai Z."/>
        </authorList>
    </citation>
    <scope>NUCLEOTIDE SEQUENCE [LARGE SCALE GENOMIC DNA]</scope>
    <source>
        <strain evidence="3 5">DSM 25227</strain>
    </source>
</reference>